<dbReference type="PROSITE" id="PS00463">
    <property type="entry name" value="ZN2_CY6_FUNGAL_1"/>
    <property type="match status" value="1"/>
</dbReference>
<organism evidence="10 11">
    <name type="scientific">Kwoniella heveanensis BCC8398</name>
    <dbReference type="NCBI Taxonomy" id="1296120"/>
    <lineage>
        <taxon>Eukaryota</taxon>
        <taxon>Fungi</taxon>
        <taxon>Dikarya</taxon>
        <taxon>Basidiomycota</taxon>
        <taxon>Agaricomycotina</taxon>
        <taxon>Tremellomycetes</taxon>
        <taxon>Tremellales</taxon>
        <taxon>Cryptococcaceae</taxon>
        <taxon>Kwoniella</taxon>
    </lineage>
</organism>
<dbReference type="OrthoDB" id="2563819at2759"/>
<dbReference type="InterPro" id="IPR036864">
    <property type="entry name" value="Zn2-C6_fun-type_DNA-bd_sf"/>
</dbReference>
<dbReference type="SUPFAM" id="SSF57701">
    <property type="entry name" value="Zn2/Cys6 DNA-binding domain"/>
    <property type="match status" value="1"/>
</dbReference>
<evidence type="ECO:0000256" key="7">
    <source>
        <dbReference type="ARBA" id="ARBA00023242"/>
    </source>
</evidence>
<evidence type="ECO:0000313" key="10">
    <source>
        <dbReference type="EMBL" id="OCF37841.1"/>
    </source>
</evidence>
<evidence type="ECO:0000256" key="2">
    <source>
        <dbReference type="ARBA" id="ARBA00022723"/>
    </source>
</evidence>
<accession>A0A1B9H3I8</accession>
<keyword evidence="7" id="KW-0539">Nucleus</keyword>
<protein>
    <recommendedName>
        <fullName evidence="9">Zn(2)-C6 fungal-type domain-containing protein</fullName>
    </recommendedName>
</protein>
<reference evidence="10 11" key="1">
    <citation type="submission" date="2013-07" db="EMBL/GenBank/DDBJ databases">
        <title>The Genome Sequence of Cryptococcus heveanensis BCC8398.</title>
        <authorList>
            <consortium name="The Broad Institute Genome Sequencing Platform"/>
            <person name="Cuomo C."/>
            <person name="Litvintseva A."/>
            <person name="Chen Y."/>
            <person name="Heitman J."/>
            <person name="Sun S."/>
            <person name="Springer D."/>
            <person name="Dromer F."/>
            <person name="Young S.K."/>
            <person name="Zeng Q."/>
            <person name="Gargeya S."/>
            <person name="Fitzgerald M."/>
            <person name="Abouelleil A."/>
            <person name="Alvarado L."/>
            <person name="Berlin A.M."/>
            <person name="Chapman S.B."/>
            <person name="Dewar J."/>
            <person name="Goldberg J."/>
            <person name="Griggs A."/>
            <person name="Gujja S."/>
            <person name="Hansen M."/>
            <person name="Howarth C."/>
            <person name="Imamovic A."/>
            <person name="Larimer J."/>
            <person name="McCowan C."/>
            <person name="Murphy C."/>
            <person name="Pearson M."/>
            <person name="Priest M."/>
            <person name="Roberts A."/>
            <person name="Saif S."/>
            <person name="Shea T."/>
            <person name="Sykes S."/>
            <person name="Wortman J."/>
            <person name="Nusbaum C."/>
            <person name="Birren B."/>
        </authorList>
    </citation>
    <scope>NUCLEOTIDE SEQUENCE [LARGE SCALE GENOMIC DNA]</scope>
    <source>
        <strain evidence="10 11">BCC8398</strain>
    </source>
</reference>
<dbReference type="GO" id="GO:0005634">
    <property type="term" value="C:nucleus"/>
    <property type="evidence" value="ECO:0007669"/>
    <property type="project" value="UniProtKB-SubCell"/>
</dbReference>
<keyword evidence="5" id="KW-0238">DNA-binding</keyword>
<evidence type="ECO:0000256" key="3">
    <source>
        <dbReference type="ARBA" id="ARBA00022833"/>
    </source>
</evidence>
<gene>
    <name evidence="10" type="ORF">I316_00065</name>
</gene>
<dbReference type="InterPro" id="IPR001138">
    <property type="entry name" value="Zn2Cys6_DnaBD"/>
</dbReference>
<dbReference type="SMART" id="SM00066">
    <property type="entry name" value="GAL4"/>
    <property type="match status" value="1"/>
</dbReference>
<dbReference type="Pfam" id="PF00172">
    <property type="entry name" value="Zn_clus"/>
    <property type="match status" value="1"/>
</dbReference>
<proteinExistence type="predicted"/>
<dbReference type="EMBL" id="KI669492">
    <property type="protein sequence ID" value="OCF37841.1"/>
    <property type="molecule type" value="Genomic_DNA"/>
</dbReference>
<dbReference type="Proteomes" id="UP000092666">
    <property type="component" value="Unassembled WGS sequence"/>
</dbReference>
<keyword evidence="4" id="KW-0805">Transcription regulation</keyword>
<comment type="subcellular location">
    <subcellularLocation>
        <location evidence="1">Nucleus</location>
    </subcellularLocation>
</comment>
<dbReference type="GO" id="GO:0000981">
    <property type="term" value="F:DNA-binding transcription factor activity, RNA polymerase II-specific"/>
    <property type="evidence" value="ECO:0007669"/>
    <property type="project" value="InterPro"/>
</dbReference>
<dbReference type="PROSITE" id="PS50048">
    <property type="entry name" value="ZN2_CY6_FUNGAL_2"/>
    <property type="match status" value="1"/>
</dbReference>
<reference evidence="11" key="2">
    <citation type="submission" date="2013-12" db="EMBL/GenBank/DDBJ databases">
        <title>Evolution of pathogenesis and genome organization in the Tremellales.</title>
        <authorList>
            <person name="Cuomo C."/>
            <person name="Litvintseva A."/>
            <person name="Heitman J."/>
            <person name="Chen Y."/>
            <person name="Sun S."/>
            <person name="Springer D."/>
            <person name="Dromer F."/>
            <person name="Young S."/>
            <person name="Zeng Q."/>
            <person name="Chapman S."/>
            <person name="Gujja S."/>
            <person name="Saif S."/>
            <person name="Birren B."/>
        </authorList>
    </citation>
    <scope>NUCLEOTIDE SEQUENCE [LARGE SCALE GENOMIC DNA]</scope>
    <source>
        <strain evidence="11">BCC8398</strain>
    </source>
</reference>
<feature type="domain" description="Zn(2)-C6 fungal-type" evidence="9">
    <location>
        <begin position="21"/>
        <end position="51"/>
    </location>
</feature>
<dbReference type="CDD" id="cd00067">
    <property type="entry name" value="GAL4"/>
    <property type="match status" value="1"/>
</dbReference>
<evidence type="ECO:0000256" key="6">
    <source>
        <dbReference type="ARBA" id="ARBA00023163"/>
    </source>
</evidence>
<evidence type="ECO:0000259" key="9">
    <source>
        <dbReference type="PROSITE" id="PS50048"/>
    </source>
</evidence>
<evidence type="ECO:0000256" key="4">
    <source>
        <dbReference type="ARBA" id="ARBA00023015"/>
    </source>
</evidence>
<dbReference type="GO" id="GO:0008270">
    <property type="term" value="F:zinc ion binding"/>
    <property type="evidence" value="ECO:0007669"/>
    <property type="project" value="InterPro"/>
</dbReference>
<keyword evidence="6" id="KW-0804">Transcription</keyword>
<dbReference type="InterPro" id="IPR051615">
    <property type="entry name" value="Transcr_Regulatory_Elem"/>
</dbReference>
<evidence type="ECO:0000256" key="5">
    <source>
        <dbReference type="ARBA" id="ARBA00023125"/>
    </source>
</evidence>
<keyword evidence="3" id="KW-0862">Zinc</keyword>
<dbReference type="GO" id="GO:0003677">
    <property type="term" value="F:DNA binding"/>
    <property type="evidence" value="ECO:0007669"/>
    <property type="project" value="UniProtKB-KW"/>
</dbReference>
<dbReference type="AlphaFoldDB" id="A0A1B9H3I8"/>
<dbReference type="CDD" id="cd12148">
    <property type="entry name" value="fungal_TF_MHR"/>
    <property type="match status" value="1"/>
</dbReference>
<sequence length="583" mass="65625">MTSEGGSSSRRHADRRNASRACDHCRSRKTRCTGEMPRCQLCERTGRSCSYSLEADRRMTDRSALNKLEKLQERVYELEHLLAASGSDPVPSNLTNRSDVAPFETGRLILSSTGNLHLHPSATFYCPAYVKSDWEHVLDSLSSSRSVVLPGYLATYLPFPMSREHHRLLIDLAFDCQLCFGPNPFKDKFIDAMDSDPDSRTFYFSPCLHLCVLALGWRYCHDPEIIAMYYPNNSASDRRGVAFVDRARDMILAEADTAHLSNTLALFAMSLFYVGIHNDRLGGSCLMMGQYQCMDSRLHKRCDVQLRELGQEPGSELDIARRDVWGFALNYSAWFSTFYAQPALPLSHSADQRPPHVHHDAAQTDTRLLSVLVAHHSSLSQIGLKTLSVNHLLRLPIDVRVKQVREVGEQLLGWRATLPLEVTWPPPLGGPVMHPGNIVTHGMHATYIILLYRPYIIEFGGERHLVPDALEKCLRAAKDIVDQASYLVKHYGVHRAPLSWQHTVYVCGTMLVLQAAGLPDITGPDRLWALESLVFLRRLLDQFAAVWPAAGQTAASLRQLQEEYTFYEPVIITGSEMPRSADH</sequence>
<keyword evidence="2" id="KW-0479">Metal-binding</keyword>
<evidence type="ECO:0000256" key="1">
    <source>
        <dbReference type="ARBA" id="ARBA00004123"/>
    </source>
</evidence>
<evidence type="ECO:0000256" key="8">
    <source>
        <dbReference type="SAM" id="MobiDB-lite"/>
    </source>
</evidence>
<keyword evidence="11" id="KW-1185">Reference proteome</keyword>
<dbReference type="PANTHER" id="PTHR31313">
    <property type="entry name" value="TY1 ENHANCER ACTIVATOR"/>
    <property type="match status" value="1"/>
</dbReference>
<dbReference type="Gene3D" id="4.10.240.10">
    <property type="entry name" value="Zn(2)-C6 fungal-type DNA-binding domain"/>
    <property type="match status" value="1"/>
</dbReference>
<feature type="region of interest" description="Disordered" evidence="8">
    <location>
        <begin position="1"/>
        <end position="20"/>
    </location>
</feature>
<evidence type="ECO:0000313" key="11">
    <source>
        <dbReference type="Proteomes" id="UP000092666"/>
    </source>
</evidence>
<dbReference type="PANTHER" id="PTHR31313:SF81">
    <property type="entry name" value="TY1 ENHANCER ACTIVATOR"/>
    <property type="match status" value="1"/>
</dbReference>
<name>A0A1B9H3I8_9TREE</name>